<reference evidence="3 4" key="1">
    <citation type="submission" date="2023-06" db="EMBL/GenBank/DDBJ databases">
        <title>Antibody response to the Sneathia vaginalis cytopathogenic toxin A during pregnancy.</title>
        <authorList>
            <person name="Mccoy Z.T."/>
            <person name="Serrano M.G."/>
            <person name="Spaine K."/>
            <person name="Edwards D.J."/>
            <person name="Buck G.A."/>
            <person name="Jefferson K."/>
        </authorList>
    </citation>
    <scope>NUCLEOTIDE SEQUENCE [LARGE SCALE GENOMIC DNA]</scope>
    <source>
        <strain evidence="3 4">CCUG 42621</strain>
    </source>
</reference>
<proteinExistence type="predicted"/>
<evidence type="ECO:0000256" key="1">
    <source>
        <dbReference type="SAM" id="MobiDB-lite"/>
    </source>
</evidence>
<organism evidence="3 4">
    <name type="scientific">Sneathia sanguinegens</name>
    <dbReference type="NCBI Taxonomy" id="40543"/>
    <lineage>
        <taxon>Bacteria</taxon>
        <taxon>Fusobacteriati</taxon>
        <taxon>Fusobacteriota</taxon>
        <taxon>Fusobacteriia</taxon>
        <taxon>Fusobacteriales</taxon>
        <taxon>Leptotrichiaceae</taxon>
        <taxon>Sneathia</taxon>
    </lineage>
</organism>
<feature type="compositionally biased region" description="Polar residues" evidence="1">
    <location>
        <begin position="49"/>
        <end position="59"/>
    </location>
</feature>
<evidence type="ECO:0008006" key="5">
    <source>
        <dbReference type="Google" id="ProtNLM"/>
    </source>
</evidence>
<feature type="region of interest" description="Disordered" evidence="1">
    <location>
        <begin position="40"/>
        <end position="74"/>
    </location>
</feature>
<accession>A0ABT7HL47</accession>
<feature type="compositionally biased region" description="Polar residues" evidence="1">
    <location>
        <begin position="405"/>
        <end position="426"/>
    </location>
</feature>
<evidence type="ECO:0000313" key="4">
    <source>
        <dbReference type="Proteomes" id="UP001225134"/>
    </source>
</evidence>
<dbReference type="Proteomes" id="UP001225134">
    <property type="component" value="Unassembled WGS sequence"/>
</dbReference>
<evidence type="ECO:0000313" key="3">
    <source>
        <dbReference type="EMBL" id="MDK9580907.1"/>
    </source>
</evidence>
<evidence type="ECO:0000256" key="2">
    <source>
        <dbReference type="SAM" id="SignalP"/>
    </source>
</evidence>
<sequence>MKKTIMLATIVASLYSMANSISGHVEFINNNNLKVETTKKELEDKDITPSATGTTNSAATPKKTYKSEKDGSTKPSFKTDLGVKTEITLNKIGLSFGAEFMGKDAELYPNKDKKAGYKFSEDSNVYLKYQIPEFMNIKSSAKLGFIPKVSKGKDDKASFAGEALIELEGSYILDTINLNLNSSTHLPLYKPSEGTYGDKMFSVHKLTAKGETGVIKDLDAYLEIKNDYSIFNASNNQDTSSPLKYVKGGLVGDYKDVKNLTLTAHADFLYLPSDDNDGQTTKNILKNDDEKLTVANSYSQAYEFEAKYTMLENKLDLKASLLGQHVHTGGHTVQVGDVHEYVNKLNDLKTKLSAIKDDCKTEIDSKIVENFKDEKDLKDALDKLNANIKKNNTTSNTATPANNDPKANTHTTAEVTPPASTTTNNGVKKDAEDCITKIEALLNKVKENNYNDNDTTSKLNKLRNDKKSNATTEKAYFGTKLGVAYRPLNNLEITAGTVLGGTYVQNFEDNEEDKIGGYDITGYIRLDSCVKYVYTPVKNITVVPEFNISGSVDNLDARNKNKFLSAKLNLNPKASIAYTPIKNLEIAGLVELPIEFKHVITEYTTPKDGGLLNDDNIYNKRKFAYSSTTFKTGLNIKYSW</sequence>
<protein>
    <recommendedName>
        <fullName evidence="5">Autotransporter domain-containing protein</fullName>
    </recommendedName>
</protein>
<name>A0ABT7HL47_9FUSO</name>
<dbReference type="EMBL" id="JASSPP010000008">
    <property type="protein sequence ID" value="MDK9580907.1"/>
    <property type="molecule type" value="Genomic_DNA"/>
</dbReference>
<keyword evidence="2" id="KW-0732">Signal</keyword>
<keyword evidence="4" id="KW-1185">Reference proteome</keyword>
<gene>
    <name evidence="3" type="ORF">QQA45_05185</name>
</gene>
<dbReference type="RefSeq" id="WP_285153152.1">
    <property type="nucleotide sequence ID" value="NZ_JASSPP010000008.1"/>
</dbReference>
<comment type="caution">
    <text evidence="3">The sequence shown here is derived from an EMBL/GenBank/DDBJ whole genome shotgun (WGS) entry which is preliminary data.</text>
</comment>
<feature type="signal peptide" evidence="2">
    <location>
        <begin position="1"/>
        <end position="18"/>
    </location>
</feature>
<feature type="region of interest" description="Disordered" evidence="1">
    <location>
        <begin position="388"/>
        <end position="427"/>
    </location>
</feature>
<feature type="compositionally biased region" description="Low complexity" evidence="1">
    <location>
        <begin position="388"/>
        <end position="403"/>
    </location>
</feature>
<feature type="chain" id="PRO_5045172522" description="Autotransporter domain-containing protein" evidence="2">
    <location>
        <begin position="19"/>
        <end position="640"/>
    </location>
</feature>